<gene>
    <name evidence="1" type="ORF">LPLAT_LOCUS9784</name>
</gene>
<organism evidence="1 2">
    <name type="scientific">Lasius platythorax</name>
    <dbReference type="NCBI Taxonomy" id="488582"/>
    <lineage>
        <taxon>Eukaryota</taxon>
        <taxon>Metazoa</taxon>
        <taxon>Ecdysozoa</taxon>
        <taxon>Arthropoda</taxon>
        <taxon>Hexapoda</taxon>
        <taxon>Insecta</taxon>
        <taxon>Pterygota</taxon>
        <taxon>Neoptera</taxon>
        <taxon>Endopterygota</taxon>
        <taxon>Hymenoptera</taxon>
        <taxon>Apocrita</taxon>
        <taxon>Aculeata</taxon>
        <taxon>Formicoidea</taxon>
        <taxon>Formicidae</taxon>
        <taxon>Formicinae</taxon>
        <taxon>Lasius</taxon>
        <taxon>Lasius</taxon>
    </lineage>
</organism>
<reference evidence="1" key="1">
    <citation type="submission" date="2024-04" db="EMBL/GenBank/DDBJ databases">
        <authorList>
            <consortium name="Molecular Ecology Group"/>
        </authorList>
    </citation>
    <scope>NUCLEOTIDE SEQUENCE</scope>
</reference>
<evidence type="ECO:0000313" key="2">
    <source>
        <dbReference type="Proteomes" id="UP001497644"/>
    </source>
</evidence>
<dbReference type="AlphaFoldDB" id="A0AAV2NUG2"/>
<dbReference type="EMBL" id="OZ034828">
    <property type="protein sequence ID" value="CAL1684081.1"/>
    <property type="molecule type" value="Genomic_DNA"/>
</dbReference>
<sequence length="130" mass="15118">MVSSHQVPMAMLLRHRMQKDSAAHRQTYSRGTPEELEARELQMHHPRIYARRVQSSSSFPPSFSHSFPFISICPALSAKARRLENRGAKTDRRELTIELSHLCRVKDSKTVKIFHEDKKRIGLRKNRGIE</sequence>
<keyword evidence="2" id="KW-1185">Reference proteome</keyword>
<protein>
    <submittedName>
        <fullName evidence="1">Uncharacterized protein</fullName>
    </submittedName>
</protein>
<evidence type="ECO:0000313" key="1">
    <source>
        <dbReference type="EMBL" id="CAL1684081.1"/>
    </source>
</evidence>
<dbReference type="Proteomes" id="UP001497644">
    <property type="component" value="Chromosome 5"/>
</dbReference>
<proteinExistence type="predicted"/>
<accession>A0AAV2NUG2</accession>
<name>A0AAV2NUG2_9HYME</name>